<accession>A0A4R3MJH9</accession>
<reference evidence="3 4" key="1">
    <citation type="submission" date="2019-03" db="EMBL/GenBank/DDBJ databases">
        <title>Genomic Encyclopedia of Type Strains, Phase IV (KMG-IV): sequencing the most valuable type-strain genomes for metagenomic binning, comparative biology and taxonomic classification.</title>
        <authorList>
            <person name="Goeker M."/>
        </authorList>
    </citation>
    <scope>NUCLEOTIDE SEQUENCE [LARGE SCALE GENOMIC DNA]</scope>
    <source>
        <strain evidence="3 4">DSM 19345</strain>
    </source>
</reference>
<dbReference type="Pfam" id="PF04186">
    <property type="entry name" value="FxsA"/>
    <property type="match status" value="1"/>
</dbReference>
<dbReference type="RefSeq" id="WP_207903718.1">
    <property type="nucleotide sequence ID" value="NZ_SMAK01000003.1"/>
</dbReference>
<dbReference type="PANTHER" id="PTHR35335">
    <property type="entry name" value="UPF0716 PROTEIN FXSA"/>
    <property type="match status" value="1"/>
</dbReference>
<feature type="region of interest" description="Disordered" evidence="1">
    <location>
        <begin position="156"/>
        <end position="180"/>
    </location>
</feature>
<dbReference type="AlphaFoldDB" id="A0A4R3MJH9"/>
<dbReference type="GO" id="GO:0016020">
    <property type="term" value="C:membrane"/>
    <property type="evidence" value="ECO:0007669"/>
    <property type="project" value="InterPro"/>
</dbReference>
<dbReference type="NCBIfam" id="NF008528">
    <property type="entry name" value="PRK11463.1-2"/>
    <property type="match status" value="1"/>
</dbReference>
<dbReference type="InterPro" id="IPR007313">
    <property type="entry name" value="FxsA"/>
</dbReference>
<keyword evidence="2" id="KW-0812">Transmembrane</keyword>
<gene>
    <name evidence="3" type="ORF">EDC22_103218</name>
</gene>
<keyword evidence="4" id="KW-1185">Reference proteome</keyword>
<dbReference type="PANTHER" id="PTHR35335:SF1">
    <property type="entry name" value="UPF0716 PROTEIN FXSA"/>
    <property type="match status" value="1"/>
</dbReference>
<feature type="transmembrane region" description="Helical" evidence="2">
    <location>
        <begin position="30"/>
        <end position="50"/>
    </location>
</feature>
<keyword evidence="2" id="KW-0472">Membrane</keyword>
<feature type="transmembrane region" description="Helical" evidence="2">
    <location>
        <begin position="79"/>
        <end position="104"/>
    </location>
</feature>
<proteinExistence type="predicted"/>
<name>A0A4R3MJH9_9HYPH</name>
<sequence length="180" mass="18859">MSAMPLVLLSLFIALPLCEIALFILVGGQIGVLATIAIVVLTAIAGATLVRRQGLATLQRARADFDAGRIPAGPMAEGLAILFAGVLLLTPGFLTDAIGFALLIPALRARLVTAVGGWLVRHAIVIGPDGMMQRAADRRSGARYGPDIIELDACEIDDTDRTGAGNGQPRAPSPWRERKG</sequence>
<dbReference type="EMBL" id="SMAK01000003">
    <property type="protein sequence ID" value="TCT11905.1"/>
    <property type="molecule type" value="Genomic_DNA"/>
</dbReference>
<protein>
    <submittedName>
        <fullName evidence="3">UPF0716 protein FxsA</fullName>
    </submittedName>
</protein>
<evidence type="ECO:0000256" key="1">
    <source>
        <dbReference type="SAM" id="MobiDB-lite"/>
    </source>
</evidence>
<evidence type="ECO:0000256" key="2">
    <source>
        <dbReference type="SAM" id="Phobius"/>
    </source>
</evidence>
<organism evidence="3 4">
    <name type="scientific">Tepidamorphus gemmatus</name>
    <dbReference type="NCBI Taxonomy" id="747076"/>
    <lineage>
        <taxon>Bacteria</taxon>
        <taxon>Pseudomonadati</taxon>
        <taxon>Pseudomonadota</taxon>
        <taxon>Alphaproteobacteria</taxon>
        <taxon>Hyphomicrobiales</taxon>
        <taxon>Tepidamorphaceae</taxon>
        <taxon>Tepidamorphus</taxon>
    </lineage>
</organism>
<keyword evidence="2" id="KW-1133">Transmembrane helix</keyword>
<comment type="caution">
    <text evidence="3">The sequence shown here is derived from an EMBL/GenBank/DDBJ whole genome shotgun (WGS) entry which is preliminary data.</text>
</comment>
<dbReference type="Proteomes" id="UP000295678">
    <property type="component" value="Unassembled WGS sequence"/>
</dbReference>
<evidence type="ECO:0000313" key="4">
    <source>
        <dbReference type="Proteomes" id="UP000295678"/>
    </source>
</evidence>
<evidence type="ECO:0000313" key="3">
    <source>
        <dbReference type="EMBL" id="TCT11905.1"/>
    </source>
</evidence>